<proteinExistence type="inferred from homology"/>
<keyword evidence="4 7" id="KW-0812">Transmembrane</keyword>
<evidence type="ECO:0000256" key="1">
    <source>
        <dbReference type="ARBA" id="ARBA00004141"/>
    </source>
</evidence>
<evidence type="ECO:0000259" key="8">
    <source>
        <dbReference type="Pfam" id="PF02397"/>
    </source>
</evidence>
<keyword evidence="5 7" id="KW-1133">Transmembrane helix</keyword>
<dbReference type="KEGG" id="mgk:FSB76_02120"/>
<dbReference type="GO" id="GO:0016020">
    <property type="term" value="C:membrane"/>
    <property type="evidence" value="ECO:0007669"/>
    <property type="project" value="UniProtKB-SubCell"/>
</dbReference>
<feature type="transmembrane region" description="Helical" evidence="7">
    <location>
        <begin position="77"/>
        <end position="96"/>
    </location>
</feature>
<reference evidence="9 10" key="1">
    <citation type="journal article" date="2013" name="J. Microbiol.">
        <title>Mucilaginibacter ginsenosidivorax sp. nov., with ginsenoside converting activity isolated from sediment.</title>
        <authorList>
            <person name="Kim J.K."/>
            <person name="Choi T.E."/>
            <person name="Liu Q.M."/>
            <person name="Park H.Y."/>
            <person name="Yi T.H."/>
            <person name="Yoon M.H."/>
            <person name="Kim S.C."/>
            <person name="Im W.T."/>
        </authorList>
    </citation>
    <scope>NUCLEOTIDE SEQUENCE [LARGE SCALE GENOMIC DNA]</scope>
    <source>
        <strain evidence="9 10">KHI28</strain>
    </source>
</reference>
<dbReference type="PANTHER" id="PTHR30576:SF0">
    <property type="entry name" value="UNDECAPRENYL-PHOSPHATE N-ACETYLGALACTOSAMINYL 1-PHOSPHATE TRANSFERASE-RELATED"/>
    <property type="match status" value="1"/>
</dbReference>
<feature type="transmembrane region" description="Helical" evidence="7">
    <location>
        <begin position="267"/>
        <end position="287"/>
    </location>
</feature>
<dbReference type="AlphaFoldDB" id="A0A5B8VVJ3"/>
<dbReference type="PANTHER" id="PTHR30576">
    <property type="entry name" value="COLANIC BIOSYNTHESIS UDP-GLUCOSE LIPID CARRIER TRANSFERASE"/>
    <property type="match status" value="1"/>
</dbReference>
<dbReference type="EMBL" id="CP042437">
    <property type="protein sequence ID" value="QEC74796.1"/>
    <property type="molecule type" value="Genomic_DNA"/>
</dbReference>
<name>A0A5B8VVJ3_9SPHI</name>
<accession>A0A5B8VVJ3</accession>
<evidence type="ECO:0000256" key="4">
    <source>
        <dbReference type="ARBA" id="ARBA00022692"/>
    </source>
</evidence>
<gene>
    <name evidence="9" type="ORF">FSB76_02120</name>
</gene>
<keyword evidence="6 7" id="KW-0472">Membrane</keyword>
<dbReference type="OrthoDB" id="9808602at2"/>
<dbReference type="InterPro" id="IPR003362">
    <property type="entry name" value="Bact_transf"/>
</dbReference>
<comment type="similarity">
    <text evidence="2">Belongs to the bacterial sugar transferase family.</text>
</comment>
<evidence type="ECO:0000256" key="3">
    <source>
        <dbReference type="ARBA" id="ARBA00022679"/>
    </source>
</evidence>
<dbReference type="Pfam" id="PF02397">
    <property type="entry name" value="Bac_transf"/>
    <property type="match status" value="1"/>
</dbReference>
<evidence type="ECO:0000256" key="2">
    <source>
        <dbReference type="ARBA" id="ARBA00006464"/>
    </source>
</evidence>
<dbReference type="Proteomes" id="UP000321362">
    <property type="component" value="Chromosome"/>
</dbReference>
<dbReference type="InterPro" id="IPR017475">
    <property type="entry name" value="EPS_sugar_tfrase"/>
</dbReference>
<evidence type="ECO:0000256" key="5">
    <source>
        <dbReference type="ARBA" id="ARBA00022989"/>
    </source>
</evidence>
<keyword evidence="3 9" id="KW-0808">Transferase</keyword>
<dbReference type="GO" id="GO:0016780">
    <property type="term" value="F:phosphotransferase activity, for other substituted phosphate groups"/>
    <property type="evidence" value="ECO:0007669"/>
    <property type="project" value="TreeGrafter"/>
</dbReference>
<evidence type="ECO:0000256" key="7">
    <source>
        <dbReference type="SAM" id="Phobius"/>
    </source>
</evidence>
<feature type="transmembrane region" description="Helical" evidence="7">
    <location>
        <begin position="108"/>
        <end position="131"/>
    </location>
</feature>
<feature type="transmembrane region" description="Helical" evidence="7">
    <location>
        <begin position="44"/>
        <end position="65"/>
    </location>
</feature>
<keyword evidence="10" id="KW-1185">Reference proteome</keyword>
<protein>
    <submittedName>
        <fullName evidence="9">Sugar transferase</fullName>
    </submittedName>
</protein>
<feature type="domain" description="Bacterial sugar transferase" evidence="8">
    <location>
        <begin position="262"/>
        <end position="444"/>
    </location>
</feature>
<sequence>MNIRYSKLVPVITFISDLILLNICIQCAHLLVFNYFSNEVNSSIFLLLVNMAWISIASLTKNYVIHRPLVFSHSVNRILSSLIYHSLAVLGVVYFFKFFEVSRWEILFTYTLFLSLILLQRAAIFFILDYIRKKGYNRRHILLIGDDNIADRLKRTFYNHPEYGYHFIDFIPEETTQDLPEEKVLDIFFEKQADEIFVCYKSIQPSLLQKLVDKGDEKKVKIKFVSDLFLTNNFANVINYDNLPVIQLTSKPELALKIVVFKRSFDIIFSASVMIIGFPVFILLMLITKLTSKGPIFYRQERMGRDLKPFYIYKFRSMFVNSEALGPQLSSDGDPRITKWGSIIRKSRLDELPQFWNVIKGDMSIVGPRPERQFFIEQLIEKSPNYKKLFSLKPGLTSMGQVNYGYAENLEQMRDRVRYDLVYLKNVSLNNDLNIILKTVQVMVQLKGK</sequence>
<evidence type="ECO:0000313" key="9">
    <source>
        <dbReference type="EMBL" id="QEC74796.1"/>
    </source>
</evidence>
<dbReference type="RefSeq" id="WP_147051955.1">
    <property type="nucleotide sequence ID" value="NZ_CP042437.1"/>
</dbReference>
<feature type="transmembrane region" description="Helical" evidence="7">
    <location>
        <begin position="12"/>
        <end position="32"/>
    </location>
</feature>
<dbReference type="NCBIfam" id="TIGR03025">
    <property type="entry name" value="EPS_sugtrans"/>
    <property type="match status" value="1"/>
</dbReference>
<organism evidence="9 10">
    <name type="scientific">Mucilaginibacter ginsenosidivorax</name>
    <dbReference type="NCBI Taxonomy" id="862126"/>
    <lineage>
        <taxon>Bacteria</taxon>
        <taxon>Pseudomonadati</taxon>
        <taxon>Bacteroidota</taxon>
        <taxon>Sphingobacteriia</taxon>
        <taxon>Sphingobacteriales</taxon>
        <taxon>Sphingobacteriaceae</taxon>
        <taxon>Mucilaginibacter</taxon>
    </lineage>
</organism>
<evidence type="ECO:0000256" key="6">
    <source>
        <dbReference type="ARBA" id="ARBA00023136"/>
    </source>
</evidence>
<comment type="subcellular location">
    <subcellularLocation>
        <location evidence="1">Membrane</location>
        <topology evidence="1">Multi-pass membrane protein</topology>
    </subcellularLocation>
</comment>
<evidence type="ECO:0000313" key="10">
    <source>
        <dbReference type="Proteomes" id="UP000321362"/>
    </source>
</evidence>